<dbReference type="Proteomes" id="UP001240777">
    <property type="component" value="Unassembled WGS sequence"/>
</dbReference>
<name>A0AA90PIP4_9HELI</name>
<protein>
    <submittedName>
        <fullName evidence="7">30S ribosomal protein S1</fullName>
    </submittedName>
</protein>
<feature type="domain" description="S1 motif" evidence="5">
    <location>
        <begin position="285"/>
        <end position="355"/>
    </location>
</feature>
<dbReference type="Pfam" id="PF00575">
    <property type="entry name" value="S1"/>
    <property type="match status" value="4"/>
</dbReference>
<evidence type="ECO:0000313" key="8">
    <source>
        <dbReference type="Proteomes" id="UP001177258"/>
    </source>
</evidence>
<dbReference type="GO" id="GO:0003729">
    <property type="term" value="F:mRNA binding"/>
    <property type="evidence" value="ECO:0007669"/>
    <property type="project" value="TreeGrafter"/>
</dbReference>
<comment type="function">
    <text evidence="4">Binds mRNA; thus facilitating recognition of the initiation point. It is needed to translate mRNA with a short Shine-Dalgarno (SD) purine-rich sequence.</text>
</comment>
<dbReference type="FunFam" id="2.40.50.140:FF:000103">
    <property type="entry name" value="protein RRP5 homolog"/>
    <property type="match status" value="1"/>
</dbReference>
<evidence type="ECO:0000256" key="2">
    <source>
        <dbReference type="ARBA" id="ARBA00022980"/>
    </source>
</evidence>
<feature type="domain" description="S1 motif" evidence="5">
    <location>
        <begin position="116"/>
        <end position="179"/>
    </location>
</feature>
<sequence length="552" mass="62896">MRVVLENLEGFEENEDFAKLLEESEKSYDSGTIKDGVIVSINGEYAMIDVGEKIEGRLNIAEIKDSGENLLFKEGDKIEVYVSQGKGERPNVSYKKAIRSKKVQEKIKELGEDYKDKVIEGKIIRKNKGGYIVESDGIEYFMPKFNSSLRDDAKNIDKKIKACVVNIRPDDDSIVISRKRFFEIDDKNQSEVAKTLVESGKIYKGIIKSITAFGMFIEVEGVEGLVHYTEISHRGPVNPARYYKEGDEVEVKAISYDEAKRRLSFSIKAIGEDPWKEIQKELKTGYAIKVVVSNIEPYGAFVDIGNDIEGFLHISEISWSKDIKHPEEYLKIGQEIDVEVIEIDSENRRLRVSLKKLLDKPFNDFIKKHRIGDVIKGKIATLTDFGAFVNFGGLDGLLHNDDTFWDRGQKCKDIFTIGEEVEVKLTKIDKEKEKISLSMKALKPSPTEEFAQQYNIDDVVNGKVVDIRDFGIFIKIGDMDALIKNEDLFPLKKEDIKIDDDIEGVVAFIDKTANKVRVSIKRLERKKEKDELKAFNSNEDKMTLGDLIKDRI</sequence>
<dbReference type="AlphaFoldDB" id="A0AA90PIP4"/>
<dbReference type="PRINTS" id="PR00681">
    <property type="entry name" value="RIBOSOMALS1"/>
</dbReference>
<evidence type="ECO:0000259" key="5">
    <source>
        <dbReference type="PROSITE" id="PS50126"/>
    </source>
</evidence>
<comment type="caution">
    <text evidence="7">The sequence shown here is derived from an EMBL/GenBank/DDBJ whole genome shotgun (WGS) entry which is preliminary data.</text>
</comment>
<feature type="domain" description="S1 motif" evidence="5">
    <location>
        <begin position="31"/>
        <end position="97"/>
    </location>
</feature>
<evidence type="ECO:0000256" key="3">
    <source>
        <dbReference type="ARBA" id="ARBA00023274"/>
    </source>
</evidence>
<dbReference type="InterPro" id="IPR035104">
    <property type="entry name" value="Ribosomal_protein_S1-like"/>
</dbReference>
<keyword evidence="9" id="KW-1185">Reference proteome</keyword>
<evidence type="ECO:0000256" key="1">
    <source>
        <dbReference type="ARBA" id="ARBA00006767"/>
    </source>
</evidence>
<reference evidence="6" key="2">
    <citation type="submission" date="2023-07" db="EMBL/GenBank/DDBJ databases">
        <authorList>
            <person name="Aydin F."/>
            <person name="Tarhane S."/>
            <person name="Saticioglu I.B."/>
            <person name="Karakaya E."/>
            <person name="Abay S."/>
            <person name="Guran O."/>
            <person name="Bozkurt E."/>
            <person name="Uzum N."/>
            <person name="Olgun K."/>
            <person name="Jablonski D."/>
        </authorList>
    </citation>
    <scope>NUCLEOTIDE SEQUENCE</scope>
    <source>
        <strain evidence="6">Faydin-H75</strain>
    </source>
</reference>
<dbReference type="EMBL" id="JAUYZK010000002">
    <property type="protein sequence ID" value="MDP2538546.1"/>
    <property type="molecule type" value="Genomic_DNA"/>
</dbReference>
<evidence type="ECO:0000313" key="7">
    <source>
        <dbReference type="EMBL" id="MDP2538546.1"/>
    </source>
</evidence>
<reference evidence="6 8" key="3">
    <citation type="journal article" date="2024" name="Syst. Appl. Microbiol.">
        <title>Helicobacter cappadocius sp. nov., from lizards: The first psychrotrophic Helicobacter species.</title>
        <authorList>
            <person name="Aydin F."/>
            <person name="Tarhane S."/>
            <person name="Karakaya E."/>
            <person name="Abay S."/>
            <person name="Kayman T."/>
            <person name="Guran O."/>
            <person name="Bozkurt E."/>
            <person name="Uzum N."/>
            <person name="Avci A."/>
            <person name="Olgun K."/>
            <person name="Jablonski D."/>
            <person name="Guran C."/>
            <person name="Burcin Saticioglu I."/>
        </authorList>
    </citation>
    <scope>NUCLEOTIDE SEQUENCE [LARGE SCALE GENOMIC DNA]</scope>
    <source>
        <strain evidence="6">Faydin-H75</strain>
        <strain evidence="8">faydin-H76</strain>
    </source>
</reference>
<dbReference type="GO" id="GO:0006412">
    <property type="term" value="P:translation"/>
    <property type="evidence" value="ECO:0007669"/>
    <property type="project" value="TreeGrafter"/>
</dbReference>
<feature type="domain" description="S1 motif" evidence="5">
    <location>
        <begin position="372"/>
        <end position="440"/>
    </location>
</feature>
<feature type="domain" description="S1 motif" evidence="5">
    <location>
        <begin position="457"/>
        <end position="521"/>
    </location>
</feature>
<dbReference type="RefSeq" id="WP_305516521.1">
    <property type="nucleotide sequence ID" value="NZ_JAUPEV010000002.1"/>
</dbReference>
<dbReference type="Gene3D" id="2.40.50.140">
    <property type="entry name" value="Nucleic acid-binding proteins"/>
    <property type="match status" value="5"/>
</dbReference>
<dbReference type="InterPro" id="IPR050437">
    <property type="entry name" value="Ribos_protein_bS1-like"/>
</dbReference>
<evidence type="ECO:0000313" key="6">
    <source>
        <dbReference type="EMBL" id="MDO7252679.1"/>
    </source>
</evidence>
<reference evidence="7 9" key="1">
    <citation type="submission" date="2023-07" db="EMBL/GenBank/DDBJ databases">
        <title>Unpublished Manusciprt.</title>
        <authorList>
            <person name="Aydin F."/>
            <person name="Tarhane S."/>
            <person name="Saticioglu I.B."/>
            <person name="Karakaya E."/>
            <person name="Abay S."/>
            <person name="Guran O."/>
            <person name="Bozkurt E."/>
            <person name="Uzum N."/>
            <person name="Olgun K."/>
            <person name="Jablonski D."/>
        </authorList>
    </citation>
    <scope>NUCLEOTIDE SEQUENCE</scope>
    <source>
        <strain evidence="9">faydin-H75</strain>
        <strain evidence="7">Faydin-H76</strain>
    </source>
</reference>
<proteinExistence type="inferred from homology"/>
<comment type="similarity">
    <text evidence="1">Belongs to the bacterial ribosomal protein bS1 family.</text>
</comment>
<dbReference type="PANTHER" id="PTHR10724">
    <property type="entry name" value="30S RIBOSOMAL PROTEIN S1"/>
    <property type="match status" value="1"/>
</dbReference>
<dbReference type="GO" id="GO:0003735">
    <property type="term" value="F:structural constituent of ribosome"/>
    <property type="evidence" value="ECO:0007669"/>
    <property type="project" value="TreeGrafter"/>
</dbReference>
<dbReference type="PROSITE" id="PS50126">
    <property type="entry name" value="S1"/>
    <property type="match status" value="6"/>
</dbReference>
<dbReference type="InterPro" id="IPR003029">
    <property type="entry name" value="S1_domain"/>
</dbReference>
<dbReference type="PANTHER" id="PTHR10724:SF7">
    <property type="entry name" value="SMALL RIBOSOMAL SUBUNIT PROTEIN BS1C"/>
    <property type="match status" value="1"/>
</dbReference>
<dbReference type="GO" id="GO:0022627">
    <property type="term" value="C:cytosolic small ribosomal subunit"/>
    <property type="evidence" value="ECO:0007669"/>
    <property type="project" value="TreeGrafter"/>
</dbReference>
<organism evidence="7 8">
    <name type="scientific">Helicobacter cappadocius</name>
    <dbReference type="NCBI Taxonomy" id="3063998"/>
    <lineage>
        <taxon>Bacteria</taxon>
        <taxon>Pseudomonadati</taxon>
        <taxon>Campylobacterota</taxon>
        <taxon>Epsilonproteobacteria</taxon>
        <taxon>Campylobacterales</taxon>
        <taxon>Helicobacteraceae</taxon>
        <taxon>Helicobacter</taxon>
    </lineage>
</organism>
<keyword evidence="2 7" id="KW-0689">Ribosomal protein</keyword>
<gene>
    <name evidence="6" type="ORF">Q5I04_01935</name>
    <name evidence="7" type="ORF">Q5I06_01935</name>
</gene>
<feature type="domain" description="S1 motif" evidence="5">
    <location>
        <begin position="200"/>
        <end position="268"/>
    </location>
</feature>
<keyword evidence="3" id="KW-0687">Ribonucleoprotein</keyword>
<evidence type="ECO:0000313" key="9">
    <source>
        <dbReference type="Proteomes" id="UP001240777"/>
    </source>
</evidence>
<dbReference type="NCBIfam" id="NF004956">
    <property type="entry name" value="PRK06299.1-6"/>
    <property type="match status" value="1"/>
</dbReference>
<dbReference type="SMART" id="SM00316">
    <property type="entry name" value="S1"/>
    <property type="match status" value="6"/>
</dbReference>
<dbReference type="CDD" id="cd04465">
    <property type="entry name" value="S1_RPS1_repeat_ec2_hs2"/>
    <property type="match status" value="1"/>
</dbReference>
<dbReference type="InterPro" id="IPR012340">
    <property type="entry name" value="NA-bd_OB-fold"/>
</dbReference>
<accession>A0AA90PIP4</accession>
<dbReference type="SUPFAM" id="SSF50249">
    <property type="entry name" value="Nucleic acid-binding proteins"/>
    <property type="match status" value="6"/>
</dbReference>
<dbReference type="Proteomes" id="UP001177258">
    <property type="component" value="Unassembled WGS sequence"/>
</dbReference>
<dbReference type="EMBL" id="JAUPEV010000002">
    <property type="protein sequence ID" value="MDO7252679.1"/>
    <property type="molecule type" value="Genomic_DNA"/>
</dbReference>
<evidence type="ECO:0000256" key="4">
    <source>
        <dbReference type="ARBA" id="ARBA00025604"/>
    </source>
</evidence>